<dbReference type="AlphaFoldDB" id="A0AAU9D464"/>
<keyword evidence="1" id="KW-0175">Coiled coil</keyword>
<organism evidence="3 4">
    <name type="scientific">Fulvitalea axinellae</name>
    <dbReference type="NCBI Taxonomy" id="1182444"/>
    <lineage>
        <taxon>Bacteria</taxon>
        <taxon>Pseudomonadati</taxon>
        <taxon>Bacteroidota</taxon>
        <taxon>Cytophagia</taxon>
        <taxon>Cytophagales</taxon>
        <taxon>Persicobacteraceae</taxon>
        <taxon>Fulvitalea</taxon>
    </lineage>
</organism>
<evidence type="ECO:0000313" key="4">
    <source>
        <dbReference type="Proteomes" id="UP001348817"/>
    </source>
</evidence>
<dbReference type="KEGG" id="fax:FUAX_31800"/>
<evidence type="ECO:0000256" key="2">
    <source>
        <dbReference type="SAM" id="SignalP"/>
    </source>
</evidence>
<evidence type="ECO:0000313" key="3">
    <source>
        <dbReference type="EMBL" id="BDD10748.1"/>
    </source>
</evidence>
<gene>
    <name evidence="3" type="ORF">FUAX_31800</name>
</gene>
<name>A0AAU9D464_9BACT</name>
<dbReference type="EMBL" id="AP025314">
    <property type="protein sequence ID" value="BDD10748.1"/>
    <property type="molecule type" value="Genomic_DNA"/>
</dbReference>
<keyword evidence="4" id="KW-1185">Reference proteome</keyword>
<feature type="coiled-coil region" evidence="1">
    <location>
        <begin position="56"/>
        <end position="104"/>
    </location>
</feature>
<evidence type="ECO:0000256" key="1">
    <source>
        <dbReference type="SAM" id="Coils"/>
    </source>
</evidence>
<dbReference type="RefSeq" id="WP_338392284.1">
    <property type="nucleotide sequence ID" value="NZ_AP025314.1"/>
</dbReference>
<proteinExistence type="predicted"/>
<feature type="signal peptide" evidence="2">
    <location>
        <begin position="1"/>
        <end position="26"/>
    </location>
</feature>
<sequence length="212" mass="24401">MRHKILFLCFLLAAFALSGVSQQAVAQEMSKKERKEWKRKLKKISPEQYKKFLDEFKALQAKSSEQNGQISSLEERLNSRNKDLQAKEAEVSQLLSQLDKYKNGEVKTETAVDEAPAKPAKNKNYTKGVTFRVQIGAFRNKDLSKYFDNTESFGGEINQDGTQQITLGVFRDYWNANTFKKYLREMGVKDAWIVAYKNNKRVPIKDVLEGVM</sequence>
<keyword evidence="2" id="KW-0732">Signal</keyword>
<reference evidence="3 4" key="1">
    <citation type="submission" date="2021-12" db="EMBL/GenBank/DDBJ databases">
        <title>Genome sequencing of bacteria with rrn-lacking chromosome and rrn-plasmid.</title>
        <authorList>
            <person name="Anda M."/>
            <person name="Iwasaki W."/>
        </authorList>
    </citation>
    <scope>NUCLEOTIDE SEQUENCE [LARGE SCALE GENOMIC DNA]</scope>
    <source>
        <strain evidence="3 4">DSM 100852</strain>
    </source>
</reference>
<accession>A0AAU9D464</accession>
<evidence type="ECO:0008006" key="5">
    <source>
        <dbReference type="Google" id="ProtNLM"/>
    </source>
</evidence>
<dbReference type="Proteomes" id="UP001348817">
    <property type="component" value="Chromosome"/>
</dbReference>
<feature type="chain" id="PRO_5043717532" description="SPOR domain-containing protein" evidence="2">
    <location>
        <begin position="27"/>
        <end position="212"/>
    </location>
</feature>
<protein>
    <recommendedName>
        <fullName evidence="5">SPOR domain-containing protein</fullName>
    </recommendedName>
</protein>